<feature type="chain" id="PRO_5045480683" evidence="1">
    <location>
        <begin position="27"/>
        <end position="180"/>
    </location>
</feature>
<dbReference type="PANTHER" id="PTHR37089">
    <property type="entry name" value="PROTEIN U-RELATED"/>
    <property type="match status" value="1"/>
</dbReference>
<keyword evidence="4" id="KW-1185">Reference proteome</keyword>
<dbReference type="EMBL" id="BMZI01000002">
    <property type="protein sequence ID" value="GHB13310.1"/>
    <property type="molecule type" value="Genomic_DNA"/>
</dbReference>
<keyword evidence="1" id="KW-0732">Signal</keyword>
<evidence type="ECO:0000313" key="3">
    <source>
        <dbReference type="EMBL" id="GHB13310.1"/>
    </source>
</evidence>
<gene>
    <name evidence="3" type="ORF">GCM10009038_09350</name>
</gene>
<proteinExistence type="predicted"/>
<reference evidence="4" key="1">
    <citation type="journal article" date="2019" name="Int. J. Syst. Evol. Microbiol.">
        <title>The Global Catalogue of Microorganisms (GCM) 10K type strain sequencing project: providing services to taxonomists for standard genome sequencing and annotation.</title>
        <authorList>
            <consortium name="The Broad Institute Genomics Platform"/>
            <consortium name="The Broad Institute Genome Sequencing Center for Infectious Disease"/>
            <person name="Wu L."/>
            <person name="Ma J."/>
        </authorList>
    </citation>
    <scope>NUCLEOTIDE SEQUENCE [LARGE SCALE GENOMIC DNA]</scope>
    <source>
        <strain evidence="4">KCTC 32998</strain>
    </source>
</reference>
<comment type="caution">
    <text evidence="3">The sequence shown here is derived from an EMBL/GenBank/DDBJ whole genome shotgun (WGS) entry which is preliminary data.</text>
</comment>
<name>A0ABQ3DRM9_9GAMM</name>
<dbReference type="InterPro" id="IPR007893">
    <property type="entry name" value="Spore_coat_U/FanG"/>
</dbReference>
<feature type="signal peptide" evidence="1">
    <location>
        <begin position="1"/>
        <end position="26"/>
    </location>
</feature>
<sequence>MSLRHGGYAATLLASLAGLTSTSALAQDLTGTIDVSLELTEACSVNGSTETTGLDFGALDFGTQTTLFEQVDSEVQSGGGSIEVLCSPGTEPAVAVTGGANDAESGSATHAMTNGTSFVPYSLYTDAGRTTELGLNNPTALAGEPDGVNPQTLDLYGRAFGQEGLTPGTYSDTLNVVLTF</sequence>
<dbReference type="InterPro" id="IPR053167">
    <property type="entry name" value="Spore_coat_component"/>
</dbReference>
<evidence type="ECO:0000259" key="2">
    <source>
        <dbReference type="Pfam" id="PF05229"/>
    </source>
</evidence>
<accession>A0ABQ3DRM9</accession>
<organism evidence="3 4">
    <name type="scientific">Salinicola rhizosphaerae</name>
    <dbReference type="NCBI Taxonomy" id="1443141"/>
    <lineage>
        <taxon>Bacteria</taxon>
        <taxon>Pseudomonadati</taxon>
        <taxon>Pseudomonadota</taxon>
        <taxon>Gammaproteobacteria</taxon>
        <taxon>Oceanospirillales</taxon>
        <taxon>Halomonadaceae</taxon>
        <taxon>Salinicola</taxon>
    </lineage>
</organism>
<protein>
    <submittedName>
        <fullName evidence="3">Protein CsuA</fullName>
    </submittedName>
</protein>
<dbReference type="PANTHER" id="PTHR37089:SF4">
    <property type="entry name" value="EXPORTED PROTEIN"/>
    <property type="match status" value="1"/>
</dbReference>
<evidence type="ECO:0000256" key="1">
    <source>
        <dbReference type="SAM" id="SignalP"/>
    </source>
</evidence>
<dbReference type="SMART" id="SM00972">
    <property type="entry name" value="SCPU"/>
    <property type="match status" value="1"/>
</dbReference>
<dbReference type="Pfam" id="PF05229">
    <property type="entry name" value="SCPU"/>
    <property type="match status" value="1"/>
</dbReference>
<evidence type="ECO:0000313" key="4">
    <source>
        <dbReference type="Proteomes" id="UP000646745"/>
    </source>
</evidence>
<feature type="domain" description="Spore coat protein U/FanG" evidence="2">
    <location>
        <begin position="30"/>
        <end position="176"/>
    </location>
</feature>
<dbReference type="Proteomes" id="UP000646745">
    <property type="component" value="Unassembled WGS sequence"/>
</dbReference>
<dbReference type="RefSeq" id="WP_189443484.1">
    <property type="nucleotide sequence ID" value="NZ_BMZI01000002.1"/>
</dbReference>